<sequence length="96" mass="10486">MKSACIPSVPVEPEFLTEIEAVLADGESLAEFVEAAVRAGVERRCLQADFIARGLRSRDEAKRTGAYIDADDVVAGLQSKLDDARDRLSKLPKTHE</sequence>
<evidence type="ECO:0000313" key="2">
    <source>
        <dbReference type="Proteomes" id="UP000321832"/>
    </source>
</evidence>
<gene>
    <name evidence="1" type="ORF">FSC37_10305</name>
</gene>
<reference evidence="1 2" key="1">
    <citation type="submission" date="2019-08" db="EMBL/GenBank/DDBJ databases">
        <authorList>
            <person name="Khan S.A."/>
            <person name="Jeon C.O."/>
            <person name="Jeong S.E."/>
        </authorList>
    </citation>
    <scope>NUCLEOTIDE SEQUENCE [LARGE SCALE GENOMIC DNA]</scope>
    <source>
        <strain evidence="2">IMCC1728</strain>
    </source>
</reference>
<protein>
    <submittedName>
        <fullName evidence="1">Prevent-host-death protein</fullName>
    </submittedName>
</protein>
<keyword evidence="2" id="KW-1185">Reference proteome</keyword>
<dbReference type="AlphaFoldDB" id="A0A5C6U5T5"/>
<dbReference type="EMBL" id="VOPW01000001">
    <property type="protein sequence ID" value="TXC67501.1"/>
    <property type="molecule type" value="Genomic_DNA"/>
</dbReference>
<name>A0A5C6U5T5_9BURK</name>
<comment type="caution">
    <text evidence="1">The sequence shown here is derived from an EMBL/GenBank/DDBJ whole genome shotgun (WGS) entry which is preliminary data.</text>
</comment>
<proteinExistence type="predicted"/>
<dbReference type="NCBIfam" id="NF041551">
    <property type="entry name" value="YlcI_YnfO_N"/>
    <property type="match status" value="1"/>
</dbReference>
<organism evidence="1 2">
    <name type="scientific">Piscinibacter aquaticus</name>
    <dbReference type="NCBI Taxonomy" id="392597"/>
    <lineage>
        <taxon>Bacteria</taxon>
        <taxon>Pseudomonadati</taxon>
        <taxon>Pseudomonadota</taxon>
        <taxon>Betaproteobacteria</taxon>
        <taxon>Burkholderiales</taxon>
        <taxon>Sphaerotilaceae</taxon>
        <taxon>Piscinibacter</taxon>
    </lineage>
</organism>
<dbReference type="Proteomes" id="UP000321832">
    <property type="component" value="Unassembled WGS sequence"/>
</dbReference>
<evidence type="ECO:0000313" key="1">
    <source>
        <dbReference type="EMBL" id="TXC67501.1"/>
    </source>
</evidence>
<accession>A0A5C6U5T5</accession>